<name>A0ABV4CIM7_9PSEU</name>
<gene>
    <name evidence="4" type="ORF">AB8O55_07620</name>
</gene>
<dbReference type="Gene3D" id="3.40.50.150">
    <property type="entry name" value="Vaccinia Virus protein VP39"/>
    <property type="match status" value="1"/>
</dbReference>
<dbReference type="PANTHER" id="PTHR43861">
    <property type="entry name" value="TRANS-ACONITATE 2-METHYLTRANSFERASE-RELATED"/>
    <property type="match status" value="1"/>
</dbReference>
<dbReference type="PANTHER" id="PTHR43861:SF1">
    <property type="entry name" value="TRANS-ACONITATE 2-METHYLTRANSFERASE"/>
    <property type="match status" value="1"/>
</dbReference>
<keyword evidence="5" id="KW-1185">Reference proteome</keyword>
<evidence type="ECO:0000256" key="2">
    <source>
        <dbReference type="ARBA" id="ARBA00022679"/>
    </source>
</evidence>
<dbReference type="NCBIfam" id="NF010703">
    <property type="entry name" value="PRK14103.1"/>
    <property type="match status" value="1"/>
</dbReference>
<dbReference type="InterPro" id="IPR029063">
    <property type="entry name" value="SAM-dependent_MTases_sf"/>
</dbReference>
<dbReference type="GO" id="GO:0030798">
    <property type="term" value="F:trans-aconitate 2-methyltransferase activity"/>
    <property type="evidence" value="ECO:0007669"/>
    <property type="project" value="UniProtKB-EC"/>
</dbReference>
<evidence type="ECO:0000313" key="5">
    <source>
        <dbReference type="Proteomes" id="UP001564626"/>
    </source>
</evidence>
<evidence type="ECO:0000313" key="4">
    <source>
        <dbReference type="EMBL" id="MEY8039264.1"/>
    </source>
</evidence>
<dbReference type="SUPFAM" id="SSF53335">
    <property type="entry name" value="S-adenosyl-L-methionine-dependent methyltransferases"/>
    <property type="match status" value="1"/>
</dbReference>
<protein>
    <submittedName>
        <fullName evidence="4">Trans-aconitate 2-methyltransferase</fullName>
        <ecNumber evidence="4">2.1.1.144</ecNumber>
    </submittedName>
</protein>
<keyword evidence="1 4" id="KW-0489">Methyltransferase</keyword>
<comment type="caution">
    <text evidence="4">The sequence shown here is derived from an EMBL/GenBank/DDBJ whole genome shotgun (WGS) entry which is preliminary data.</text>
</comment>
<dbReference type="CDD" id="cd02440">
    <property type="entry name" value="AdoMet_MTases"/>
    <property type="match status" value="1"/>
</dbReference>
<accession>A0ABV4CIM7</accession>
<organism evidence="4 5">
    <name type="scientific">Saccharopolyspora cebuensis</name>
    <dbReference type="NCBI Taxonomy" id="418759"/>
    <lineage>
        <taxon>Bacteria</taxon>
        <taxon>Bacillati</taxon>
        <taxon>Actinomycetota</taxon>
        <taxon>Actinomycetes</taxon>
        <taxon>Pseudonocardiales</taxon>
        <taxon>Pseudonocardiaceae</taxon>
        <taxon>Saccharopolyspora</taxon>
    </lineage>
</organism>
<dbReference type="RefSeq" id="WP_345364829.1">
    <property type="nucleotide sequence ID" value="NZ_BAABII010000012.1"/>
</dbReference>
<feature type="domain" description="Methyltransferase" evidence="3">
    <location>
        <begin position="34"/>
        <end position="112"/>
    </location>
</feature>
<dbReference type="EMBL" id="JBGEHV010000009">
    <property type="protein sequence ID" value="MEY8039264.1"/>
    <property type="molecule type" value="Genomic_DNA"/>
</dbReference>
<dbReference type="EC" id="2.1.1.144" evidence="4"/>
<evidence type="ECO:0000259" key="3">
    <source>
        <dbReference type="Pfam" id="PF13649"/>
    </source>
</evidence>
<dbReference type="InterPro" id="IPR023149">
    <property type="entry name" value="Trans_acon_MeTrfase_C"/>
</dbReference>
<reference evidence="4 5" key="1">
    <citation type="submission" date="2024-08" db="EMBL/GenBank/DDBJ databases">
        <title>Genome mining of Saccharopolyspora cebuensis PGLac3 from Nigerian medicinal plant.</title>
        <authorList>
            <person name="Ezeobiora C.E."/>
            <person name="Igbokwe N.H."/>
            <person name="Amin D.H."/>
            <person name="Mendie U.E."/>
        </authorList>
    </citation>
    <scope>NUCLEOTIDE SEQUENCE [LARGE SCALE GENOMIC DNA]</scope>
    <source>
        <strain evidence="4 5">PGLac3</strain>
    </source>
</reference>
<keyword evidence="2 4" id="KW-0808">Transferase</keyword>
<proteinExistence type="predicted"/>
<dbReference type="Gene3D" id="1.10.150.290">
    <property type="entry name" value="S-adenosyl-L-methionine-dependent methyltransferases"/>
    <property type="match status" value="1"/>
</dbReference>
<dbReference type="InterPro" id="IPR041698">
    <property type="entry name" value="Methyltransf_25"/>
</dbReference>
<dbReference type="Pfam" id="PF13649">
    <property type="entry name" value="Methyltransf_25"/>
    <property type="match status" value="1"/>
</dbReference>
<sequence length="252" mass="27950">MWDPGHYLAFSDHRDRPAHDLLARVGAQRVRRAADLGCGAGNLTGLLARRWPEAQVDASDASPEMVAAARERGVRARLLDVRDWSPAPDTDVVLCNAVLQWVPEHVELLHRWIPALPAGAWFAFQVPGNFGSPSYRAIHEVLGRERWRGRVEGVLDAGSVLDATGYADVLADLGAEVDAWETTYAHRLHGPDPVLEWVSGTALRPVRAALDDAEWSDFRAELAPLLREAHPRRADGTTWFGFRRVFAVAHRP</sequence>
<evidence type="ECO:0000256" key="1">
    <source>
        <dbReference type="ARBA" id="ARBA00022603"/>
    </source>
</evidence>
<dbReference type="GO" id="GO:0032259">
    <property type="term" value="P:methylation"/>
    <property type="evidence" value="ECO:0007669"/>
    <property type="project" value="UniProtKB-KW"/>
</dbReference>
<dbReference type="Proteomes" id="UP001564626">
    <property type="component" value="Unassembled WGS sequence"/>
</dbReference>